<evidence type="ECO:0000256" key="1">
    <source>
        <dbReference type="ARBA" id="ARBA00007471"/>
    </source>
</evidence>
<feature type="domain" description="Myotubularin phosphatase" evidence="3">
    <location>
        <begin position="38"/>
        <end position="68"/>
    </location>
</feature>
<dbReference type="PROSITE" id="PS51339">
    <property type="entry name" value="PPASE_MYOTUBULARIN"/>
    <property type="match status" value="1"/>
</dbReference>
<evidence type="ECO:0000256" key="2">
    <source>
        <dbReference type="SAM" id="MobiDB-lite"/>
    </source>
</evidence>
<feature type="region of interest" description="Disordered" evidence="2">
    <location>
        <begin position="96"/>
        <end position="118"/>
    </location>
</feature>
<evidence type="ECO:0000259" key="3">
    <source>
        <dbReference type="PROSITE" id="PS51339"/>
    </source>
</evidence>
<dbReference type="SUPFAM" id="SSF52799">
    <property type="entry name" value="(Phosphotyrosine protein) phosphatases II"/>
    <property type="match status" value="1"/>
</dbReference>
<comment type="similarity">
    <text evidence="1">Belongs to the protein-tyrosine phosphatase family. Non-receptor class myotubularin subfamily.</text>
</comment>
<dbReference type="EMBL" id="JASSZA010000023">
    <property type="protein sequence ID" value="KAK2084045.1"/>
    <property type="molecule type" value="Genomic_DNA"/>
</dbReference>
<dbReference type="InterPro" id="IPR029021">
    <property type="entry name" value="Prot-tyrosine_phosphatase-like"/>
</dbReference>
<dbReference type="Pfam" id="PF06602">
    <property type="entry name" value="Myotub-related"/>
    <property type="match status" value="1"/>
</dbReference>
<evidence type="ECO:0000313" key="4">
    <source>
        <dbReference type="EMBL" id="KAK2084045.1"/>
    </source>
</evidence>
<name>A0ABQ9THG8_SAGOE</name>
<evidence type="ECO:0000313" key="5">
    <source>
        <dbReference type="Proteomes" id="UP001266305"/>
    </source>
</evidence>
<feature type="compositionally biased region" description="Polar residues" evidence="2">
    <location>
        <begin position="96"/>
        <end position="107"/>
    </location>
</feature>
<gene>
    <name evidence="4" type="ORF">P7K49_039281</name>
</gene>
<protein>
    <recommendedName>
        <fullName evidence="3">Myotubularin phosphatase domain-containing protein</fullName>
    </recommendedName>
</protein>
<accession>A0ABQ9THG8</accession>
<proteinExistence type="inferred from homology"/>
<keyword evidence="5" id="KW-1185">Reference proteome</keyword>
<sequence>MGTMKAIGSNSLKLLLESSLFSYLFRLWHFQCFGNPFRVGHGNDNHADADRSPIFLQFIDCVWQMTRQKLTLTFTPSFNKLIGVSHDLMARSHTGDNSLLESWPSSSKNKDASKNHEG</sequence>
<dbReference type="Proteomes" id="UP001266305">
    <property type="component" value="Unassembled WGS sequence"/>
</dbReference>
<dbReference type="InterPro" id="IPR010569">
    <property type="entry name" value="Myotubularin-like_Pase_dom"/>
</dbReference>
<organism evidence="4 5">
    <name type="scientific">Saguinus oedipus</name>
    <name type="common">Cotton-top tamarin</name>
    <name type="synonym">Oedipomidas oedipus</name>
    <dbReference type="NCBI Taxonomy" id="9490"/>
    <lineage>
        <taxon>Eukaryota</taxon>
        <taxon>Metazoa</taxon>
        <taxon>Chordata</taxon>
        <taxon>Craniata</taxon>
        <taxon>Vertebrata</taxon>
        <taxon>Euteleostomi</taxon>
        <taxon>Mammalia</taxon>
        <taxon>Eutheria</taxon>
        <taxon>Euarchontoglires</taxon>
        <taxon>Primates</taxon>
        <taxon>Haplorrhini</taxon>
        <taxon>Platyrrhini</taxon>
        <taxon>Cebidae</taxon>
        <taxon>Callitrichinae</taxon>
        <taxon>Saguinus</taxon>
    </lineage>
</organism>
<comment type="caution">
    <text evidence="4">The sequence shown here is derived from an EMBL/GenBank/DDBJ whole genome shotgun (WGS) entry which is preliminary data.</text>
</comment>
<feature type="compositionally biased region" description="Basic and acidic residues" evidence="2">
    <location>
        <begin position="108"/>
        <end position="118"/>
    </location>
</feature>
<reference evidence="4 5" key="1">
    <citation type="submission" date="2023-05" db="EMBL/GenBank/DDBJ databases">
        <title>B98-5 Cell Line De Novo Hybrid Assembly: An Optical Mapping Approach.</title>
        <authorList>
            <person name="Kananen K."/>
            <person name="Auerbach J.A."/>
            <person name="Kautto E."/>
            <person name="Blachly J.S."/>
        </authorList>
    </citation>
    <scope>NUCLEOTIDE SEQUENCE [LARGE SCALE GENOMIC DNA]</scope>
    <source>
        <strain evidence="4">B95-8</strain>
        <tissue evidence="4">Cell line</tissue>
    </source>
</reference>